<dbReference type="EnsemblMetazoa" id="HelroT194236">
    <property type="protein sequence ID" value="HelroP194236"/>
    <property type="gene ID" value="HelroG194236"/>
</dbReference>
<evidence type="ECO:0000313" key="3">
    <source>
        <dbReference type="EMBL" id="ESN92379.1"/>
    </source>
</evidence>
<reference evidence="3 5" key="2">
    <citation type="journal article" date="2013" name="Nature">
        <title>Insights into bilaterian evolution from three spiralian genomes.</title>
        <authorList>
            <person name="Simakov O."/>
            <person name="Marletaz F."/>
            <person name="Cho S.J."/>
            <person name="Edsinger-Gonzales E."/>
            <person name="Havlak P."/>
            <person name="Hellsten U."/>
            <person name="Kuo D.H."/>
            <person name="Larsson T."/>
            <person name="Lv J."/>
            <person name="Arendt D."/>
            <person name="Savage R."/>
            <person name="Osoegawa K."/>
            <person name="de Jong P."/>
            <person name="Grimwood J."/>
            <person name="Chapman J.A."/>
            <person name="Shapiro H."/>
            <person name="Aerts A."/>
            <person name="Otillar R.P."/>
            <person name="Terry A.Y."/>
            <person name="Boore J.L."/>
            <person name="Grigoriev I.V."/>
            <person name="Lindberg D.R."/>
            <person name="Seaver E.C."/>
            <person name="Weisblat D.A."/>
            <person name="Putnam N.H."/>
            <person name="Rokhsar D.S."/>
        </authorList>
    </citation>
    <scope>NUCLEOTIDE SEQUENCE</scope>
</reference>
<dbReference type="CTD" id="20212941"/>
<proteinExistence type="predicted"/>
<keyword evidence="2" id="KW-1133">Transmembrane helix</keyword>
<organism evidence="4 5">
    <name type="scientific">Helobdella robusta</name>
    <name type="common">Californian leech</name>
    <dbReference type="NCBI Taxonomy" id="6412"/>
    <lineage>
        <taxon>Eukaryota</taxon>
        <taxon>Metazoa</taxon>
        <taxon>Spiralia</taxon>
        <taxon>Lophotrochozoa</taxon>
        <taxon>Annelida</taxon>
        <taxon>Clitellata</taxon>
        <taxon>Hirudinea</taxon>
        <taxon>Rhynchobdellida</taxon>
        <taxon>Glossiphoniidae</taxon>
        <taxon>Helobdella</taxon>
    </lineage>
</organism>
<name>T1FVU5_HELRO</name>
<dbReference type="GeneID" id="20212941"/>
<sequence>MPYLLPWTRDTEEYIRRRYLEPIKIQPNNSNNDCSKNNNNNSNSTSIHNNNNNNMNNNMNNNRESVNDRDPIYEAMKTNYEYIIEDGDSPTRCLLPGSPASCKTQLLPLDSLSFSNFSSGGQNSNNNNINNNNNRNGSMFRKRHNPLYITTYDDLLLSGNGGSSGGGGVGYYKNNPNSNFLPYNGWPHSATMVVLSTILVLSLLAIILSSFCLYKLNVIGGELTSLAASIEVSQSDSSYNISVATQKLNDVNESLVSKMEKVEKYFGLKVSVNLSLCIWSKREVNSIVQDDVIYTGWVPDDDDSKKSVVTGASCSSKTPGLKVSMEDDNVSRVRCSCSGRPSGYMSRNCVVHFWYCPK</sequence>
<feature type="region of interest" description="Disordered" evidence="1">
    <location>
        <begin position="25"/>
        <end position="67"/>
    </location>
</feature>
<dbReference type="Proteomes" id="UP000015101">
    <property type="component" value="Unassembled WGS sequence"/>
</dbReference>
<evidence type="ECO:0000256" key="2">
    <source>
        <dbReference type="SAM" id="Phobius"/>
    </source>
</evidence>
<dbReference type="AlphaFoldDB" id="T1FVU5"/>
<gene>
    <name evidence="4" type="primary">20212941</name>
    <name evidence="3" type="ORF">HELRODRAFT_194236</name>
</gene>
<evidence type="ECO:0000256" key="1">
    <source>
        <dbReference type="SAM" id="MobiDB-lite"/>
    </source>
</evidence>
<dbReference type="EMBL" id="KB097642">
    <property type="protein sequence ID" value="ESN92379.1"/>
    <property type="molecule type" value="Genomic_DNA"/>
</dbReference>
<reference evidence="5" key="1">
    <citation type="submission" date="2012-12" db="EMBL/GenBank/DDBJ databases">
        <authorList>
            <person name="Hellsten U."/>
            <person name="Grimwood J."/>
            <person name="Chapman J.A."/>
            <person name="Shapiro H."/>
            <person name="Aerts A."/>
            <person name="Otillar R.P."/>
            <person name="Terry A.Y."/>
            <person name="Boore J.L."/>
            <person name="Simakov O."/>
            <person name="Marletaz F."/>
            <person name="Cho S.-J."/>
            <person name="Edsinger-Gonzales E."/>
            <person name="Havlak P."/>
            <person name="Kuo D.-H."/>
            <person name="Larsson T."/>
            <person name="Lv J."/>
            <person name="Arendt D."/>
            <person name="Savage R."/>
            <person name="Osoegawa K."/>
            <person name="de Jong P."/>
            <person name="Lindberg D.R."/>
            <person name="Seaver E.C."/>
            <person name="Weisblat D.A."/>
            <person name="Putnam N.H."/>
            <person name="Grigoriev I.V."/>
            <person name="Rokhsar D.S."/>
        </authorList>
    </citation>
    <scope>NUCLEOTIDE SEQUENCE</scope>
</reference>
<keyword evidence="2" id="KW-0812">Transmembrane</keyword>
<dbReference type="InParanoid" id="T1FVU5"/>
<dbReference type="HOGENOM" id="CLU_774524_0_0_1"/>
<dbReference type="RefSeq" id="XP_009029481.1">
    <property type="nucleotide sequence ID" value="XM_009031233.1"/>
</dbReference>
<accession>T1FVU5</accession>
<evidence type="ECO:0000313" key="4">
    <source>
        <dbReference type="EnsemblMetazoa" id="HelroP194236"/>
    </source>
</evidence>
<keyword evidence="5" id="KW-1185">Reference proteome</keyword>
<dbReference type="EMBL" id="AMQM01007582">
    <property type="status" value="NOT_ANNOTATED_CDS"/>
    <property type="molecule type" value="Genomic_DNA"/>
</dbReference>
<reference evidence="4" key="3">
    <citation type="submission" date="2015-06" db="UniProtKB">
        <authorList>
            <consortium name="EnsemblMetazoa"/>
        </authorList>
    </citation>
    <scope>IDENTIFICATION</scope>
</reference>
<keyword evidence="2" id="KW-0472">Membrane</keyword>
<evidence type="ECO:0000313" key="5">
    <source>
        <dbReference type="Proteomes" id="UP000015101"/>
    </source>
</evidence>
<dbReference type="KEGG" id="hro:HELRODRAFT_194236"/>
<feature type="compositionally biased region" description="Low complexity" evidence="1">
    <location>
        <begin position="28"/>
        <end position="64"/>
    </location>
</feature>
<protein>
    <submittedName>
        <fullName evidence="3 4">Uncharacterized protein</fullName>
    </submittedName>
</protein>
<feature type="transmembrane region" description="Helical" evidence="2">
    <location>
        <begin position="192"/>
        <end position="214"/>
    </location>
</feature>